<dbReference type="AlphaFoldDB" id="A0A6B0V634"/>
<protein>
    <submittedName>
        <fullName evidence="1">Putative secreted protein</fullName>
    </submittedName>
</protein>
<dbReference type="EMBL" id="GIFC01015640">
    <property type="protein sequence ID" value="MXU97723.1"/>
    <property type="molecule type" value="Transcribed_RNA"/>
</dbReference>
<organism evidence="1">
    <name type="scientific">Ixodes ricinus</name>
    <name type="common">Common tick</name>
    <name type="synonym">Acarus ricinus</name>
    <dbReference type="NCBI Taxonomy" id="34613"/>
    <lineage>
        <taxon>Eukaryota</taxon>
        <taxon>Metazoa</taxon>
        <taxon>Ecdysozoa</taxon>
        <taxon>Arthropoda</taxon>
        <taxon>Chelicerata</taxon>
        <taxon>Arachnida</taxon>
        <taxon>Acari</taxon>
        <taxon>Parasitiformes</taxon>
        <taxon>Ixodida</taxon>
        <taxon>Ixodoidea</taxon>
        <taxon>Ixodidae</taxon>
        <taxon>Ixodinae</taxon>
        <taxon>Ixodes</taxon>
    </lineage>
</organism>
<sequence length="285" mass="29414">MLGSMQSSAMGALASATWGSTLTAGRAVATAPSSSGSIFSFLTTTGLASSSSFLTQASGSVTGCSRLASWSPSSMKSLRNSRASLLSSSCFSLAVRVCEGTYLGLSGALLESEDATECLAPGLRVASPSPSAKVEPCVWMSWALPRPLLRPLSPPRPPRWPPLPGLPPSATLDPLSLSLVGALRGADTFGAKVLFCAPPERVRSLGARSEGSLAPGGKGVPLLARTPLGSWGLLLPGVPFAGPLISPRHADSPALPEFSHIGSRYHQDGMLCQCFTLRIVSKLLN</sequence>
<reference evidence="1" key="1">
    <citation type="submission" date="2019-12" db="EMBL/GenBank/DDBJ databases">
        <title>An insight into the sialome of adult female Ixodes ricinus ticks feeding for 6 days.</title>
        <authorList>
            <person name="Perner J."/>
            <person name="Ribeiro J.M.C."/>
        </authorList>
    </citation>
    <scope>NUCLEOTIDE SEQUENCE</scope>
    <source>
        <strain evidence="1">Semi-engorged</strain>
        <tissue evidence="1">Salivary glands</tissue>
    </source>
</reference>
<name>A0A6B0V634_IXORI</name>
<accession>A0A6B0V634</accession>
<evidence type="ECO:0000313" key="1">
    <source>
        <dbReference type="EMBL" id="MXU97723.1"/>
    </source>
</evidence>
<proteinExistence type="predicted"/>